<dbReference type="EMBL" id="AP014685">
    <property type="protein sequence ID" value="BAR62148.1"/>
    <property type="molecule type" value="Genomic_DNA"/>
</dbReference>
<proteinExistence type="predicted"/>
<dbReference type="Pfam" id="PF02482">
    <property type="entry name" value="Ribosomal_S30AE"/>
    <property type="match status" value="1"/>
</dbReference>
<gene>
    <name evidence="1" type="ORF">NK6_9004</name>
</gene>
<name>A0A0E4BWX0_9BRAD</name>
<sequence length="119" mass="13545">MANLRSKIMQTLARIEFENLMPSPDLQAAIDQHISELEKRYGRATAGRVVVRGPGDRHKTGGQYQVSIRLALPEGREVDVGRTPKEDERYADLTFALDDAFKRARRQLQDQVRVMHGQT</sequence>
<dbReference type="SUPFAM" id="SSF69754">
    <property type="entry name" value="Ribosome binding protein Y (YfiA homologue)"/>
    <property type="match status" value="1"/>
</dbReference>
<dbReference type="InterPro" id="IPR003489">
    <property type="entry name" value="RHF/RaiA"/>
</dbReference>
<dbReference type="InterPro" id="IPR036567">
    <property type="entry name" value="RHF-like"/>
</dbReference>
<dbReference type="Proteomes" id="UP000063308">
    <property type="component" value="Chromosome"/>
</dbReference>
<evidence type="ECO:0000313" key="2">
    <source>
        <dbReference type="Proteomes" id="UP000063308"/>
    </source>
</evidence>
<dbReference type="AlphaFoldDB" id="A0A0E4BWX0"/>
<organism evidence="1 2">
    <name type="scientific">Bradyrhizobium diazoefficiens</name>
    <dbReference type="NCBI Taxonomy" id="1355477"/>
    <lineage>
        <taxon>Bacteria</taxon>
        <taxon>Pseudomonadati</taxon>
        <taxon>Pseudomonadota</taxon>
        <taxon>Alphaproteobacteria</taxon>
        <taxon>Hyphomicrobiales</taxon>
        <taxon>Nitrobacteraceae</taxon>
        <taxon>Bradyrhizobium</taxon>
    </lineage>
</organism>
<dbReference type="Gene3D" id="3.30.160.100">
    <property type="entry name" value="Ribosome hibernation promotion factor-like"/>
    <property type="match status" value="1"/>
</dbReference>
<accession>A0A0E4BWX0</accession>
<reference evidence="1 2" key="1">
    <citation type="submission" date="2014-11" db="EMBL/GenBank/DDBJ databases">
        <title>Symbiosis island explosion on the genome of extra-slow-growing strains of soybean bradyrhizobia with massive insertion sequences.</title>
        <authorList>
            <person name="Iida T."/>
            <person name="Minamisawa K."/>
        </authorList>
    </citation>
    <scope>NUCLEOTIDE SEQUENCE [LARGE SCALE GENOMIC DNA]</scope>
    <source>
        <strain evidence="1 2">NK6</strain>
    </source>
</reference>
<evidence type="ECO:0000313" key="1">
    <source>
        <dbReference type="EMBL" id="BAR62148.1"/>
    </source>
</evidence>
<protein>
    <submittedName>
        <fullName evidence="1">Uncharacterized protein</fullName>
    </submittedName>
</protein>